<feature type="transmembrane region" description="Helical" evidence="1">
    <location>
        <begin position="205"/>
        <end position="222"/>
    </location>
</feature>
<reference evidence="3 4" key="1">
    <citation type="journal article" date="2015" name="Int. J. Syst. Evol. Microbiol.">
        <title>Carboxylicivirga linearis sp. nov., isolated from a sea cucumber culture pond.</title>
        <authorList>
            <person name="Wang F.Q."/>
            <person name="Zhou Y.X."/>
            <person name="Lin X.Z."/>
            <person name="Chen G.J."/>
            <person name="Du Z.J."/>
        </authorList>
    </citation>
    <scope>NUCLEOTIDE SEQUENCE [LARGE SCALE GENOMIC DNA]</scope>
    <source>
        <strain evidence="3 4">FB218</strain>
    </source>
</reference>
<keyword evidence="4" id="KW-1185">Reference proteome</keyword>
<protein>
    <submittedName>
        <fullName evidence="3">DUF2157 domain-containing protein</fullName>
    </submittedName>
</protein>
<evidence type="ECO:0000259" key="2">
    <source>
        <dbReference type="Pfam" id="PF09925"/>
    </source>
</evidence>
<proteinExistence type="predicted"/>
<dbReference type="Proteomes" id="UP000708576">
    <property type="component" value="Unassembled WGS sequence"/>
</dbReference>
<feature type="domain" description="DUF2157" evidence="2">
    <location>
        <begin position="10"/>
        <end position="150"/>
    </location>
</feature>
<dbReference type="RefSeq" id="WP_212213620.1">
    <property type="nucleotide sequence ID" value="NZ_JAGUCO010000002.1"/>
</dbReference>
<accession>A0ABS5JR38</accession>
<feature type="transmembrane region" description="Helical" evidence="1">
    <location>
        <begin position="327"/>
        <end position="343"/>
    </location>
</feature>
<dbReference type="EMBL" id="JAGUCO010000002">
    <property type="protein sequence ID" value="MBS2097341.1"/>
    <property type="molecule type" value="Genomic_DNA"/>
</dbReference>
<evidence type="ECO:0000313" key="4">
    <source>
        <dbReference type="Proteomes" id="UP000708576"/>
    </source>
</evidence>
<feature type="transmembrane region" description="Helical" evidence="1">
    <location>
        <begin position="349"/>
        <end position="368"/>
    </location>
</feature>
<dbReference type="Pfam" id="PF09925">
    <property type="entry name" value="DUF2157"/>
    <property type="match status" value="1"/>
</dbReference>
<comment type="caution">
    <text evidence="3">The sequence shown here is derived from an EMBL/GenBank/DDBJ whole genome shotgun (WGS) entry which is preliminary data.</text>
</comment>
<name>A0ABS5JR38_9BACT</name>
<feature type="transmembrane region" description="Helical" evidence="1">
    <location>
        <begin position="177"/>
        <end position="193"/>
    </location>
</feature>
<keyword evidence="1" id="KW-0472">Membrane</keyword>
<dbReference type="InterPro" id="IPR018677">
    <property type="entry name" value="DUF2157"/>
</dbReference>
<feature type="transmembrane region" description="Helical" evidence="1">
    <location>
        <begin position="398"/>
        <end position="420"/>
    </location>
</feature>
<feature type="transmembrane region" description="Helical" evidence="1">
    <location>
        <begin position="72"/>
        <end position="91"/>
    </location>
</feature>
<feature type="transmembrane region" description="Helical" evidence="1">
    <location>
        <begin position="103"/>
        <end position="122"/>
    </location>
</feature>
<feature type="transmembrane region" description="Helical" evidence="1">
    <location>
        <begin position="128"/>
        <end position="146"/>
    </location>
</feature>
<gene>
    <name evidence="3" type="ORF">KEM10_03560</name>
</gene>
<feature type="transmembrane region" description="Helical" evidence="1">
    <location>
        <begin position="375"/>
        <end position="392"/>
    </location>
</feature>
<feature type="transmembrane region" description="Helical" evidence="1">
    <location>
        <begin position="299"/>
        <end position="315"/>
    </location>
</feature>
<evidence type="ECO:0000313" key="3">
    <source>
        <dbReference type="EMBL" id="MBS2097341.1"/>
    </source>
</evidence>
<keyword evidence="1" id="KW-1133">Transmembrane helix</keyword>
<sequence>MSILKEIPELLHEGVITQQTADRIQDYYKSKKGSPTTKLFIVFGVLGAILVGLGIILIIAHNWDELTRTTKTIFAFLPLIIGQLLNGWVIIKKSESIAWRESVSVFLFFAIGASISLVSQIYNIPGNLSSFLLTWMLLCIPLIYLMKSSVSSLLCLAGITYYATQASYWIYPSSESYLYWVLFLLILPHYYQLYRNKPRSNFMIFHNWMIPLSLVITLGTLAGKYDELMYVAYMALFGILSLIGEKEFFSKQRTFSNGYRIIGSLGTIIVLLMLSFSWFWDHLRKTEDNLNELVRSAEFLSSIVLIALALVLLLYRKKEWRLDKINPFALIFLLFIPTYIIGLNSSTAIILINLFGLALSVLTILQGARKNHLGILNYGLLIITALVVCRFFDSDMSFVLRGVLFVLVGVGFFVSNYVMLKKRKSDE</sequence>
<feature type="transmembrane region" description="Helical" evidence="1">
    <location>
        <begin position="257"/>
        <end position="279"/>
    </location>
</feature>
<organism evidence="3 4">
    <name type="scientific">Carboxylicivirga linearis</name>
    <dbReference type="NCBI Taxonomy" id="1628157"/>
    <lineage>
        <taxon>Bacteria</taxon>
        <taxon>Pseudomonadati</taxon>
        <taxon>Bacteroidota</taxon>
        <taxon>Bacteroidia</taxon>
        <taxon>Marinilabiliales</taxon>
        <taxon>Marinilabiliaceae</taxon>
        <taxon>Carboxylicivirga</taxon>
    </lineage>
</organism>
<feature type="transmembrane region" description="Helical" evidence="1">
    <location>
        <begin position="153"/>
        <end position="171"/>
    </location>
</feature>
<feature type="transmembrane region" description="Helical" evidence="1">
    <location>
        <begin position="39"/>
        <end position="60"/>
    </location>
</feature>
<keyword evidence="1" id="KW-0812">Transmembrane</keyword>
<feature type="transmembrane region" description="Helical" evidence="1">
    <location>
        <begin position="228"/>
        <end position="245"/>
    </location>
</feature>
<evidence type="ECO:0000256" key="1">
    <source>
        <dbReference type="SAM" id="Phobius"/>
    </source>
</evidence>